<evidence type="ECO:0000313" key="1">
    <source>
        <dbReference type="EMBL" id="ABV84539.1"/>
    </source>
</evidence>
<dbReference type="SUPFAM" id="SSF53850">
    <property type="entry name" value="Periplasmic binding protein-like II"/>
    <property type="match status" value="1"/>
</dbReference>
<dbReference type="KEGG" id="rms:RMA_0267"/>
<dbReference type="AlphaFoldDB" id="A8F0V3"/>
<dbReference type="Proteomes" id="UP000001311">
    <property type="component" value="Chromosome"/>
</dbReference>
<dbReference type="Gene3D" id="3.40.190.10">
    <property type="entry name" value="Periplasmic binding protein-like II"/>
    <property type="match status" value="2"/>
</dbReference>
<dbReference type="InterPro" id="IPR011852">
    <property type="entry name" value="TRAP_TAXI"/>
</dbReference>
<proteinExistence type="predicted"/>
<name>A8F0V3_RICM5</name>
<dbReference type="NCBIfam" id="TIGR02122">
    <property type="entry name" value="TRAP_TAXI"/>
    <property type="match status" value="1"/>
</dbReference>
<dbReference type="EMBL" id="CP000683">
    <property type="protein sequence ID" value="ABV84539.1"/>
    <property type="molecule type" value="Genomic_DNA"/>
</dbReference>
<keyword evidence="2" id="KW-1185">Reference proteome</keyword>
<dbReference type="HOGENOM" id="CLU_033215_2_0_5"/>
<gene>
    <name evidence="1" type="primary">imp</name>
    <name evidence="1" type="ordered locus">RMA_0267</name>
</gene>
<organism evidence="1 2">
    <name type="scientific">Rickettsia massiliae (strain Mtu5)</name>
    <dbReference type="NCBI Taxonomy" id="416276"/>
    <lineage>
        <taxon>Bacteria</taxon>
        <taxon>Pseudomonadati</taxon>
        <taxon>Pseudomonadota</taxon>
        <taxon>Alphaproteobacteria</taxon>
        <taxon>Rickettsiales</taxon>
        <taxon>Rickettsiaceae</taxon>
        <taxon>Rickettsieae</taxon>
        <taxon>Rickettsia</taxon>
        <taxon>spotted fever group</taxon>
    </lineage>
</organism>
<dbReference type="PANTHER" id="PTHR42941">
    <property type="entry name" value="SLL1037 PROTEIN"/>
    <property type="match status" value="1"/>
</dbReference>
<dbReference type="PANTHER" id="PTHR42941:SF1">
    <property type="entry name" value="SLL1037 PROTEIN"/>
    <property type="match status" value="1"/>
</dbReference>
<evidence type="ECO:0000313" key="2">
    <source>
        <dbReference type="Proteomes" id="UP000001311"/>
    </source>
</evidence>
<sequence>MVNIKKTKIPQIMQISFMNNFKLATIISIFLICSNIYAAPKVIKIGTGSILKGYYAIGLDLCKTITNDDKNNEHIKCEVVATNGSIENLKLLQQGKIDLALVQANIAVEAYEGIGYYHDQEKMQNLRQVLNLHDEFFTVIVKDEDKIKVFADIDGKKITNGPAFSSSNITYDAVRSLYKFAKEPEELHINYEDSSDKFCNKEIDAIIMMVGHSNPLVNLIANKCGIDFVSIDNDKITEVIKQNRAFHKAILHKGLYPGITDDQTTVKVSAILVTRDEANRNILDKFIGAFHRNVANFKLSNYLLNNLDINYFADTKNFVLPKHDSVRNKN</sequence>
<dbReference type="CDD" id="cd13568">
    <property type="entry name" value="PBP2_TAXI_TRAP_like_3"/>
    <property type="match status" value="1"/>
</dbReference>
<reference evidence="1 2" key="1">
    <citation type="journal article" date="2007" name="Genome Res.">
        <title>Lateral gene transfer between obligate intracellular bacteria: evidence from the Rickettsia massiliae genome.</title>
        <authorList>
            <person name="Blanc G."/>
            <person name="Ogata H."/>
            <person name="Robert C."/>
            <person name="Audic S."/>
            <person name="Claverie J.-M."/>
            <person name="Raoult D."/>
        </authorList>
    </citation>
    <scope>NUCLEOTIDE SEQUENCE [LARGE SCALE GENOMIC DNA]</scope>
    <source>
        <strain evidence="2">Mtu5</strain>
    </source>
</reference>
<accession>A8F0V3</accession>
<dbReference type="Pfam" id="PF16868">
    <property type="entry name" value="NMT1_3"/>
    <property type="match status" value="1"/>
</dbReference>
<protein>
    <submittedName>
        <fullName evidence="1">TRAP-type uncharacterized transport system, periplasmic component</fullName>
    </submittedName>
</protein>